<evidence type="ECO:0000256" key="1">
    <source>
        <dbReference type="ARBA" id="ARBA00004418"/>
    </source>
</evidence>
<dbReference type="AlphaFoldDB" id="A0A6A8A211"/>
<dbReference type="Gene3D" id="2.70.98.70">
    <property type="match status" value="1"/>
</dbReference>
<reference evidence="6 7" key="1">
    <citation type="submission" date="2019-11" db="EMBL/GenBank/DDBJ databases">
        <title>Genome analysis of Rhizobacterium cereale a novel genus and species isolated from maize roots in North Spain.</title>
        <authorList>
            <person name="Menendez E."/>
            <person name="Flores-Felix J.D."/>
            <person name="Ramirez-Bahena M.-H."/>
            <person name="Igual J.M."/>
            <person name="Garcia-Fraile P."/>
            <person name="Peix A."/>
            <person name="Velazquez E."/>
        </authorList>
    </citation>
    <scope>NUCLEOTIDE SEQUENCE [LARGE SCALE GENOMIC DNA]</scope>
    <source>
        <strain evidence="6 7">RZME27</strain>
    </source>
</reference>
<name>A0A6A8A211_9HYPH</name>
<comment type="subcellular location">
    <subcellularLocation>
        <location evidence="1">Periplasm</location>
    </subcellularLocation>
</comment>
<dbReference type="Pfam" id="PF07940">
    <property type="entry name" value="Hepar_II_III_C"/>
    <property type="match status" value="1"/>
</dbReference>
<dbReference type="InterPro" id="IPR012480">
    <property type="entry name" value="Hepar_II_III_C"/>
</dbReference>
<dbReference type="PANTHER" id="PTHR39210:SF1">
    <property type="entry name" value="HEPARIN-SULFATE LYASE"/>
    <property type="match status" value="1"/>
</dbReference>
<dbReference type="GO" id="GO:0016829">
    <property type="term" value="F:lyase activity"/>
    <property type="evidence" value="ECO:0007669"/>
    <property type="project" value="UniProtKB-KW"/>
</dbReference>
<keyword evidence="4" id="KW-0456">Lyase</keyword>
<evidence type="ECO:0000256" key="3">
    <source>
        <dbReference type="ARBA" id="ARBA00022764"/>
    </source>
</evidence>
<evidence type="ECO:0000313" key="6">
    <source>
        <dbReference type="EMBL" id="MQY45072.1"/>
    </source>
</evidence>
<dbReference type="SUPFAM" id="SSF48230">
    <property type="entry name" value="Chondroitin AC/alginate lyase"/>
    <property type="match status" value="1"/>
</dbReference>
<keyword evidence="7" id="KW-1185">Reference proteome</keyword>
<evidence type="ECO:0000256" key="4">
    <source>
        <dbReference type="ARBA" id="ARBA00023239"/>
    </source>
</evidence>
<evidence type="ECO:0000259" key="5">
    <source>
        <dbReference type="Pfam" id="PF07940"/>
    </source>
</evidence>
<keyword evidence="3" id="KW-0574">Periplasm</keyword>
<proteinExistence type="predicted"/>
<dbReference type="EMBL" id="WIXI01000022">
    <property type="protein sequence ID" value="MQY45072.1"/>
    <property type="molecule type" value="Genomic_DNA"/>
</dbReference>
<dbReference type="PANTHER" id="PTHR39210">
    <property type="entry name" value="HEPARIN-SULFATE LYASE"/>
    <property type="match status" value="1"/>
</dbReference>
<comment type="caution">
    <text evidence="6">The sequence shown here is derived from an EMBL/GenBank/DDBJ whole genome shotgun (WGS) entry which is preliminary data.</text>
</comment>
<keyword evidence="2" id="KW-0732">Signal</keyword>
<accession>A0A6A8A211</accession>
<evidence type="ECO:0000256" key="2">
    <source>
        <dbReference type="ARBA" id="ARBA00022729"/>
    </source>
</evidence>
<organism evidence="6 7">
    <name type="scientific">Endobacterium cereale</name>
    <dbReference type="NCBI Taxonomy" id="2663029"/>
    <lineage>
        <taxon>Bacteria</taxon>
        <taxon>Pseudomonadati</taxon>
        <taxon>Pseudomonadota</taxon>
        <taxon>Alphaproteobacteria</taxon>
        <taxon>Hyphomicrobiales</taxon>
        <taxon>Rhizobiaceae</taxon>
        <taxon>Endobacterium</taxon>
    </lineage>
</organism>
<dbReference type="InterPro" id="IPR008929">
    <property type="entry name" value="Chondroitin_lyas"/>
</dbReference>
<sequence length="635" mass="69245">MTLNWYMNRLRSMGPAEIVHRVLERCRRMISRRDRRSWSAYSPQTLNRVFPNLRLRITHATVAHRKAIAIAADGVMAGRFSALGRSWPERSSADLFPSDLWSCDPVMGTQWPGSDTYTFDIEYRHDGSHGDIKYPWEIGRLQFLPVLAMHGVLSGDDRAIRAIDAAVSSWHDANPPFTGIGWSSGIEVALRAISLIVTRDIVGDRLNVETGQNIARILAASIYWLKRFPSRYSSANNHLIAELAGEYLIGLSLGHPVDEVEKNLADELLKQIFPDGCGGEQSPSYAAFSAELVLLCQAAASERGRDFDRRVGGRLEAFARFVEWLPKAATFGDDDEGRVLTLGDEDDYPGSVAAAIRGFFGGEGFVAPGSPIRSIVFGDPVRGAEKPLGLGVFKDGGVSIWRSAAADEMELVFDHGDLGYLSIAAHGHADALSIALSVGGQPVLVDPGTWLYGSGGIWRDWFRSTMAHNTLHIEGESQSVMSGAFNWSHKANAVLVGQEERLPAGSWALTAQHTGYQRRFGVTHQRRVLYDQGRLVVTDRLLGAARSANLVFQLAAGLVTEIDGSVVRISRDNAPLLELRFPGGDISVASGGSLPGDGGWVSPRFGIKVPAPRIMWRGPVGPNGVDTVIVPCPRF</sequence>
<dbReference type="Proteomes" id="UP000435138">
    <property type="component" value="Unassembled WGS sequence"/>
</dbReference>
<dbReference type="Gene3D" id="1.50.10.100">
    <property type="entry name" value="Chondroitin AC/alginate lyase"/>
    <property type="match status" value="1"/>
</dbReference>
<evidence type="ECO:0000313" key="7">
    <source>
        <dbReference type="Proteomes" id="UP000435138"/>
    </source>
</evidence>
<feature type="domain" description="Heparinase II/III-like C-terminal" evidence="5">
    <location>
        <begin position="389"/>
        <end position="610"/>
    </location>
</feature>
<protein>
    <submittedName>
        <fullName evidence="6">Heparinase</fullName>
    </submittedName>
</protein>
<dbReference type="GO" id="GO:0042597">
    <property type="term" value="C:periplasmic space"/>
    <property type="evidence" value="ECO:0007669"/>
    <property type="project" value="UniProtKB-SubCell"/>
</dbReference>
<gene>
    <name evidence="6" type="ORF">GAO09_03180</name>
</gene>